<evidence type="ECO:0000256" key="4">
    <source>
        <dbReference type="PROSITE-ProRule" id="PRU00236"/>
    </source>
</evidence>
<dbReference type="Proteomes" id="UP001501337">
    <property type="component" value="Unassembled WGS sequence"/>
</dbReference>
<comment type="domain">
    <text evidence="3">2 residues (Tyr-80 and Arg-83) present in a large hydrophobic pocket are probably involved in substrate specificity. They are important for desuccinylation activity, but dispensable for deacetylation activity.</text>
</comment>
<dbReference type="HAMAP" id="MF_01121">
    <property type="entry name" value="Sirtuin_ClassIII"/>
    <property type="match status" value="1"/>
</dbReference>
<evidence type="ECO:0000256" key="2">
    <source>
        <dbReference type="ARBA" id="ARBA00023027"/>
    </source>
</evidence>
<comment type="cofactor">
    <cofactor evidence="3">
        <name>Zn(2+)</name>
        <dbReference type="ChEBI" id="CHEBI:29105"/>
    </cofactor>
    <text evidence="3">Binds 1 zinc ion per subunit.</text>
</comment>
<dbReference type="InterPro" id="IPR050134">
    <property type="entry name" value="NAD-dep_sirtuin_deacylases"/>
</dbReference>
<accession>A0ABP7PWY8</accession>
<feature type="binding site" evidence="3 4">
    <location>
        <position position="172"/>
    </location>
    <ligand>
        <name>Zn(2+)</name>
        <dbReference type="ChEBI" id="CHEBI:29105"/>
    </ligand>
</feature>
<dbReference type="PROSITE" id="PS50305">
    <property type="entry name" value="SIRTUIN"/>
    <property type="match status" value="1"/>
</dbReference>
<comment type="caution">
    <text evidence="6">The sequence shown here is derived from an EMBL/GenBank/DDBJ whole genome shotgun (WGS) entry which is preliminary data.</text>
</comment>
<evidence type="ECO:0000256" key="1">
    <source>
        <dbReference type="ARBA" id="ARBA00022679"/>
    </source>
</evidence>
<dbReference type="NCBIfam" id="NF001753">
    <property type="entry name" value="PRK00481.1-3"/>
    <property type="match status" value="1"/>
</dbReference>
<feature type="binding site" evidence="3">
    <location>
        <begin position="114"/>
        <end position="117"/>
    </location>
    <ligand>
        <name>NAD(+)</name>
        <dbReference type="ChEBI" id="CHEBI:57540"/>
    </ligand>
</feature>
<keyword evidence="3 4" id="KW-0862">Zinc</keyword>
<evidence type="ECO:0000313" key="6">
    <source>
        <dbReference type="EMBL" id="GAA3972731.1"/>
    </source>
</evidence>
<protein>
    <recommendedName>
        <fullName evidence="3">NAD-dependent protein deacylase</fullName>
        <ecNumber evidence="3">2.3.1.286</ecNumber>
    </recommendedName>
    <alternativeName>
        <fullName evidence="3">Regulatory protein SIR2 homolog</fullName>
    </alternativeName>
</protein>
<keyword evidence="1" id="KW-0808">Transferase</keyword>
<dbReference type="RefSeq" id="WP_344808330.1">
    <property type="nucleotide sequence ID" value="NZ_BAABBO010000016.1"/>
</dbReference>
<feature type="binding site" evidence="3">
    <location>
        <begin position="212"/>
        <end position="214"/>
    </location>
    <ligand>
        <name>NAD(+)</name>
        <dbReference type="ChEBI" id="CHEBI:57540"/>
    </ligand>
</feature>
<comment type="caution">
    <text evidence="3">Lacks conserved residue(s) required for the propagation of feature annotation.</text>
</comment>
<keyword evidence="3" id="KW-0963">Cytoplasm</keyword>
<gene>
    <name evidence="3" type="primary">cobB</name>
    <name evidence="6" type="ORF">GCM10022278_32520</name>
</gene>
<reference evidence="7" key="1">
    <citation type="journal article" date="2019" name="Int. J. Syst. Evol. Microbiol.">
        <title>The Global Catalogue of Microorganisms (GCM) 10K type strain sequencing project: providing services to taxonomists for standard genome sequencing and annotation.</title>
        <authorList>
            <consortium name="The Broad Institute Genomics Platform"/>
            <consortium name="The Broad Institute Genome Sequencing Center for Infectious Disease"/>
            <person name="Wu L."/>
            <person name="Ma J."/>
        </authorList>
    </citation>
    <scope>NUCLEOTIDE SEQUENCE [LARGE SCALE GENOMIC DNA]</scope>
    <source>
        <strain evidence="7">JCM 17555</strain>
    </source>
</reference>
<dbReference type="InterPro" id="IPR027546">
    <property type="entry name" value="Sirtuin_class_III"/>
</dbReference>
<dbReference type="InterPro" id="IPR003000">
    <property type="entry name" value="Sirtuin"/>
</dbReference>
<feature type="binding site" evidence="4">
    <location>
        <position position="147"/>
    </location>
    <ligand>
        <name>Zn(2+)</name>
        <dbReference type="ChEBI" id="CHEBI:29105"/>
    </ligand>
</feature>
<comment type="function">
    <text evidence="3">NAD-dependent lysine deacetylase and desuccinylase that specifically removes acetyl and succinyl groups on target proteins. Modulates the activities of several proteins which are inactive in their acylated form.</text>
</comment>
<feature type="binding site" evidence="3">
    <location>
        <position position="80"/>
    </location>
    <ligand>
        <name>substrate</name>
    </ligand>
</feature>
<comment type="subcellular location">
    <subcellularLocation>
        <location evidence="3">Cytoplasm</location>
    </subcellularLocation>
</comment>
<feature type="binding site" evidence="3 4">
    <location>
        <position position="175"/>
    </location>
    <ligand>
        <name>Zn(2+)</name>
        <dbReference type="ChEBI" id="CHEBI:29105"/>
    </ligand>
</feature>
<comment type="similarity">
    <text evidence="3">Belongs to the sirtuin family. Class III subfamily.</text>
</comment>
<dbReference type="InterPro" id="IPR026590">
    <property type="entry name" value="Ssirtuin_cat_dom"/>
</dbReference>
<organism evidence="6 7">
    <name type="scientific">Allohahella marinimesophila</name>
    <dbReference type="NCBI Taxonomy" id="1054972"/>
    <lineage>
        <taxon>Bacteria</taxon>
        <taxon>Pseudomonadati</taxon>
        <taxon>Pseudomonadota</taxon>
        <taxon>Gammaproteobacteria</taxon>
        <taxon>Oceanospirillales</taxon>
        <taxon>Hahellaceae</taxon>
        <taxon>Allohahella</taxon>
    </lineage>
</organism>
<dbReference type="EMBL" id="BAABBO010000016">
    <property type="protein sequence ID" value="GAA3972731.1"/>
    <property type="molecule type" value="Genomic_DNA"/>
</dbReference>
<comment type="catalytic activity">
    <reaction evidence="3">
        <text>N(6)-succinyl-L-lysyl-[protein] + NAD(+) + H2O = 2''-O-succinyl-ADP-D-ribose + nicotinamide + L-lysyl-[protein]</text>
        <dbReference type="Rhea" id="RHEA:47668"/>
        <dbReference type="Rhea" id="RHEA-COMP:9752"/>
        <dbReference type="Rhea" id="RHEA-COMP:11877"/>
        <dbReference type="ChEBI" id="CHEBI:15377"/>
        <dbReference type="ChEBI" id="CHEBI:17154"/>
        <dbReference type="ChEBI" id="CHEBI:29969"/>
        <dbReference type="ChEBI" id="CHEBI:57540"/>
        <dbReference type="ChEBI" id="CHEBI:87830"/>
        <dbReference type="ChEBI" id="CHEBI:87832"/>
    </reaction>
</comment>
<dbReference type="Pfam" id="PF02146">
    <property type="entry name" value="SIR2"/>
    <property type="match status" value="1"/>
</dbReference>
<sequence>MLRGQIADAAKVKTGDIRKAAKMLAASRRALVMTGAGISAESGIPTFRDAQSGLWAKYRPEDLATPEAFQRNPGLVWRWYQQRRRDLRRVQPNAGHKALARLAERIGSYPLVTQNVDDLHERAGSERVIHLHGELFGTHCFECLAPCSEEADTAEEKDRATATGSEAMPPRCVHCGAFIRPSVVWFGEMLPAAAWAEAEAAAQRCDVLLCIGTSSLVYPAAHLPGIVLEAGGQVVQVNPEPTALDTRATINLRGKAGEILPALLDAVNEQNT</sequence>
<feature type="binding site" evidence="3">
    <location>
        <position position="256"/>
    </location>
    <ligand>
        <name>NAD(+)</name>
        <dbReference type="ChEBI" id="CHEBI:57540"/>
    </ligand>
</feature>
<dbReference type="Gene3D" id="3.30.1600.10">
    <property type="entry name" value="SIR2/SIRT2 'Small Domain"/>
    <property type="match status" value="1"/>
</dbReference>
<feature type="binding site" evidence="3">
    <location>
        <position position="140"/>
    </location>
    <ligand>
        <name>Zn(2+)</name>
        <dbReference type="ChEBI" id="CHEBI:29105"/>
    </ligand>
</feature>
<keyword evidence="7" id="KW-1185">Reference proteome</keyword>
<evidence type="ECO:0000256" key="3">
    <source>
        <dbReference type="HAMAP-Rule" id="MF_01121"/>
    </source>
</evidence>
<feature type="domain" description="Deacetylase sirtuin-type" evidence="5">
    <location>
        <begin position="10"/>
        <end position="272"/>
    </location>
</feature>
<dbReference type="PANTHER" id="PTHR11085">
    <property type="entry name" value="NAD-DEPENDENT PROTEIN DEACYLASE SIRTUIN-5, MITOCHONDRIAL-RELATED"/>
    <property type="match status" value="1"/>
</dbReference>
<dbReference type="SUPFAM" id="SSF52467">
    <property type="entry name" value="DHS-like NAD/FAD-binding domain"/>
    <property type="match status" value="1"/>
</dbReference>
<name>A0ABP7PWY8_9GAMM</name>
<evidence type="ECO:0000313" key="7">
    <source>
        <dbReference type="Proteomes" id="UP001501337"/>
    </source>
</evidence>
<dbReference type="Gene3D" id="3.40.50.1220">
    <property type="entry name" value="TPP-binding domain"/>
    <property type="match status" value="1"/>
</dbReference>
<evidence type="ECO:0000259" key="5">
    <source>
        <dbReference type="PROSITE" id="PS50305"/>
    </source>
</evidence>
<dbReference type="InterPro" id="IPR029035">
    <property type="entry name" value="DHS-like_NAD/FAD-binding_dom"/>
</dbReference>
<dbReference type="PANTHER" id="PTHR11085:SF10">
    <property type="entry name" value="NAD-DEPENDENT PROTEIN DEACYLASE SIRTUIN-5, MITOCHONDRIAL-RELATED"/>
    <property type="match status" value="1"/>
</dbReference>
<dbReference type="CDD" id="cd01412">
    <property type="entry name" value="SIRT5_Af1_CobB"/>
    <property type="match status" value="1"/>
</dbReference>
<dbReference type="EC" id="2.3.1.286" evidence="3"/>
<feature type="binding site" evidence="3 4">
    <location>
        <position position="143"/>
    </location>
    <ligand>
        <name>Zn(2+)</name>
        <dbReference type="ChEBI" id="CHEBI:29105"/>
    </ligand>
</feature>
<keyword evidence="3 4" id="KW-0479">Metal-binding</keyword>
<feature type="binding site" evidence="3">
    <location>
        <position position="83"/>
    </location>
    <ligand>
        <name>substrate</name>
    </ligand>
</feature>
<comment type="catalytic activity">
    <reaction evidence="3">
        <text>N(6)-acetyl-L-lysyl-[protein] + NAD(+) + H2O = 2''-O-acetyl-ADP-D-ribose + nicotinamide + L-lysyl-[protein]</text>
        <dbReference type="Rhea" id="RHEA:43636"/>
        <dbReference type="Rhea" id="RHEA-COMP:9752"/>
        <dbReference type="Rhea" id="RHEA-COMP:10731"/>
        <dbReference type="ChEBI" id="CHEBI:15377"/>
        <dbReference type="ChEBI" id="CHEBI:17154"/>
        <dbReference type="ChEBI" id="CHEBI:29969"/>
        <dbReference type="ChEBI" id="CHEBI:57540"/>
        <dbReference type="ChEBI" id="CHEBI:61930"/>
        <dbReference type="ChEBI" id="CHEBI:83767"/>
        <dbReference type="EC" id="2.3.1.286"/>
    </reaction>
</comment>
<dbReference type="InterPro" id="IPR026591">
    <property type="entry name" value="Sirtuin_cat_small_dom_sf"/>
</dbReference>
<proteinExistence type="inferred from homology"/>
<keyword evidence="2 3" id="KW-0520">NAD</keyword>
<feature type="active site" description="Proton acceptor" evidence="3 4">
    <location>
        <position position="132"/>
    </location>
</feature>
<feature type="binding site" evidence="3">
    <location>
        <begin position="238"/>
        <end position="240"/>
    </location>
    <ligand>
        <name>NAD(+)</name>
        <dbReference type="ChEBI" id="CHEBI:57540"/>
    </ligand>
</feature>